<protein>
    <submittedName>
        <fullName evidence="1">DNA polymerase III subunit chi</fullName>
    </submittedName>
</protein>
<dbReference type="KEGG" id="hmi:soil367_10565"/>
<evidence type="ECO:0000313" key="1">
    <source>
        <dbReference type="EMBL" id="QCF26339.1"/>
    </source>
</evidence>
<dbReference type="InterPro" id="IPR036768">
    <property type="entry name" value="PolIII_chi_sf"/>
</dbReference>
<organism evidence="1 2">
    <name type="scientific">Hydrocarboniclastica marina</name>
    <dbReference type="NCBI Taxonomy" id="2259620"/>
    <lineage>
        <taxon>Bacteria</taxon>
        <taxon>Pseudomonadati</taxon>
        <taxon>Pseudomonadota</taxon>
        <taxon>Gammaproteobacteria</taxon>
        <taxon>Alteromonadales</taxon>
        <taxon>Alteromonadaceae</taxon>
        <taxon>Hydrocarboniclastica</taxon>
    </lineage>
</organism>
<dbReference type="RefSeq" id="WP_136549060.1">
    <property type="nucleotide sequence ID" value="NZ_CP031093.1"/>
</dbReference>
<dbReference type="PANTHER" id="PTHR38767">
    <property type="entry name" value="DNA POLYMERASE III SUBUNIT CHI"/>
    <property type="match status" value="1"/>
</dbReference>
<gene>
    <name evidence="1" type="ORF">soil367_10565</name>
</gene>
<dbReference type="EMBL" id="CP031093">
    <property type="protein sequence ID" value="QCF26339.1"/>
    <property type="molecule type" value="Genomic_DNA"/>
</dbReference>
<dbReference type="Gene3D" id="3.40.50.10110">
    <property type="entry name" value="DNA polymerase III subunit chi"/>
    <property type="match status" value="1"/>
</dbReference>
<dbReference type="GO" id="GO:0006260">
    <property type="term" value="P:DNA replication"/>
    <property type="evidence" value="ECO:0007669"/>
    <property type="project" value="InterPro"/>
</dbReference>
<reference evidence="1 2" key="1">
    <citation type="submission" date="2018-07" db="EMBL/GenBank/DDBJ databases">
        <title>Marsedoiliclastica nanhaica gen. nov. sp. nov., a novel marine hydrocarbonoclastic bacterium isolated from an in-situ enriched hydrocarbon-degrading consortium in deep-sea sediment.</title>
        <authorList>
            <person name="Dong C."/>
            <person name="Ma T."/>
            <person name="Liu R."/>
            <person name="Shao Z."/>
        </authorList>
    </citation>
    <scope>NUCLEOTIDE SEQUENCE [LARGE SCALE GENOMIC DNA]</scope>
    <source>
        <strain evidence="2">soil36-7</strain>
    </source>
</reference>
<name>A0A4P7XH32_9ALTE</name>
<evidence type="ECO:0000313" key="2">
    <source>
        <dbReference type="Proteomes" id="UP000298049"/>
    </source>
</evidence>
<accession>A0A4P7XH32</accession>
<dbReference type="AlphaFoldDB" id="A0A4P7XH32"/>
<dbReference type="OrthoDB" id="5297568at2"/>
<proteinExistence type="predicted"/>
<sequence>MPAEAQAAQARHWFYLVPGADDERRFHTAAKLAEKAWRQGHRICICCNDEAQAQRMDDVLWSFRPDAFIPHRILADNGMTCIEPVGIQWVDPSPADWQTVIVLGAWLPGSADQFERLALIANDDPTVLQQARKQYRQLEALGITPKVHDTRKTQSR</sequence>
<dbReference type="GO" id="GO:0032298">
    <property type="term" value="P:positive regulation of DNA-templated DNA replication initiation"/>
    <property type="evidence" value="ECO:0007669"/>
    <property type="project" value="TreeGrafter"/>
</dbReference>
<dbReference type="SUPFAM" id="SSF102400">
    <property type="entry name" value="DNA polymerase III chi subunit"/>
    <property type="match status" value="1"/>
</dbReference>
<dbReference type="Pfam" id="PF04364">
    <property type="entry name" value="DNA_pol3_chi"/>
    <property type="match status" value="1"/>
</dbReference>
<dbReference type="GO" id="GO:0003887">
    <property type="term" value="F:DNA-directed DNA polymerase activity"/>
    <property type="evidence" value="ECO:0007669"/>
    <property type="project" value="InterPro"/>
</dbReference>
<dbReference type="InterPro" id="IPR007459">
    <property type="entry name" value="DNA_pol3_chi"/>
</dbReference>
<dbReference type="PANTHER" id="PTHR38767:SF1">
    <property type="entry name" value="DNA POLYMERASE III SUBUNIT CHI"/>
    <property type="match status" value="1"/>
</dbReference>
<dbReference type="GO" id="GO:0003677">
    <property type="term" value="F:DNA binding"/>
    <property type="evidence" value="ECO:0007669"/>
    <property type="project" value="InterPro"/>
</dbReference>
<keyword evidence="2" id="KW-1185">Reference proteome</keyword>
<dbReference type="Proteomes" id="UP000298049">
    <property type="component" value="Chromosome"/>
</dbReference>